<dbReference type="AlphaFoldDB" id="A0A3T2H893"/>
<evidence type="ECO:0008006" key="5">
    <source>
        <dbReference type="Google" id="ProtNLM"/>
    </source>
</evidence>
<dbReference type="RefSeq" id="WP_009931099.1">
    <property type="nucleotide sequence ID" value="NZ_CABMJO010000001.1"/>
</dbReference>
<organism evidence="1 3">
    <name type="scientific">Listeria monocytogenes</name>
    <dbReference type="NCBI Taxonomy" id="1639"/>
    <lineage>
        <taxon>Bacteria</taxon>
        <taxon>Bacillati</taxon>
        <taxon>Bacillota</taxon>
        <taxon>Bacilli</taxon>
        <taxon>Bacillales</taxon>
        <taxon>Listeriaceae</taxon>
        <taxon>Listeria</taxon>
    </lineage>
</organism>
<evidence type="ECO:0000313" key="1">
    <source>
        <dbReference type="EMBL" id="EAG2513573.1"/>
    </source>
</evidence>
<name>A0A3T2H893_LISMN</name>
<proteinExistence type="predicted"/>
<sequence>MTLNDKIIFYLIENPKATNSDIANFCEIQENHAKVTISKLKSRGHIEISGQGASRTITVLKEPTVKLDKKERYNRQLDFLEEIMFSDVDPKYRLEASSQHIRLLNKL</sequence>
<dbReference type="Proteomes" id="UP000852906">
    <property type="component" value="Unassembled WGS sequence"/>
</dbReference>
<evidence type="ECO:0000313" key="3">
    <source>
        <dbReference type="Proteomes" id="UP000525850"/>
    </source>
</evidence>
<gene>
    <name evidence="2" type="ORF">AJL21_13345</name>
    <name evidence="1" type="ORF">B1N52_00225</name>
</gene>
<dbReference type="InterPro" id="IPR036388">
    <property type="entry name" value="WH-like_DNA-bd_sf"/>
</dbReference>
<dbReference type="EMBL" id="AABBAW010000001">
    <property type="protein sequence ID" value="EAG2513573.1"/>
    <property type="molecule type" value="Genomic_DNA"/>
</dbReference>
<reference evidence="1 3" key="2">
    <citation type="submission" date="2018-06" db="EMBL/GenBank/DDBJ databases">
        <authorList>
            <consortium name="GenomeTrakr: Next Generation Sequencing Network for Food Pathogen Tracability"/>
        </authorList>
    </citation>
    <scope>NUCLEOTIDE SEQUENCE [LARGE SCALE GENOMIC DNA]</scope>
    <source>
        <strain evidence="1 3">FDA960927-006-004</strain>
    </source>
</reference>
<reference evidence="2 4" key="1">
    <citation type="submission" date="2016-09" db="EMBL/GenBank/DDBJ databases">
        <title>100K Listeria isolates.</title>
        <authorList>
            <person name="Chen P."/>
            <person name="Weimer B.C."/>
            <person name="Kong N."/>
            <person name="Huang B."/>
        </authorList>
    </citation>
    <scope>NUCLEOTIDE SEQUENCE [LARGE SCALE GENOMIC DNA]</scope>
    <source>
        <strain evidence="2 4">BCW_2383</strain>
    </source>
</reference>
<evidence type="ECO:0000313" key="4">
    <source>
        <dbReference type="Proteomes" id="UP000852906"/>
    </source>
</evidence>
<accession>A0A3T2H893</accession>
<dbReference type="Gene3D" id="1.10.10.10">
    <property type="entry name" value="Winged helix-like DNA-binding domain superfamily/Winged helix DNA-binding domain"/>
    <property type="match status" value="1"/>
</dbReference>
<dbReference type="Proteomes" id="UP000525850">
    <property type="component" value="Unassembled WGS sequence"/>
</dbReference>
<dbReference type="InterPro" id="IPR036390">
    <property type="entry name" value="WH_DNA-bd_sf"/>
</dbReference>
<evidence type="ECO:0000313" key="2">
    <source>
        <dbReference type="EMBL" id="OET49242.1"/>
    </source>
</evidence>
<comment type="caution">
    <text evidence="1">The sequence shown here is derived from an EMBL/GenBank/DDBJ whole genome shotgun (WGS) entry which is preliminary data.</text>
</comment>
<dbReference type="EMBL" id="MJTJ01000019">
    <property type="protein sequence ID" value="OET49242.1"/>
    <property type="molecule type" value="Genomic_DNA"/>
</dbReference>
<protein>
    <recommendedName>
        <fullName evidence="5">MarR family transcriptional regulator</fullName>
    </recommendedName>
</protein>
<dbReference type="KEGG" id="lmom:IJ09_04095"/>
<dbReference type="SUPFAM" id="SSF46785">
    <property type="entry name" value="Winged helix' DNA-binding domain"/>
    <property type="match status" value="1"/>
</dbReference>